<dbReference type="AlphaFoldDB" id="A0A4P7D541"/>
<keyword evidence="2" id="KW-0732">Signal</keyword>
<dbReference type="InterPro" id="IPR025421">
    <property type="entry name" value="DUF4148"/>
</dbReference>
<evidence type="ECO:0000256" key="1">
    <source>
        <dbReference type="SAM" id="MobiDB-lite"/>
    </source>
</evidence>
<dbReference type="RefSeq" id="WP_134756976.1">
    <property type="nucleotide sequence ID" value="NZ_CP038150.1"/>
</dbReference>
<dbReference type="EMBL" id="CP038150">
    <property type="protein sequence ID" value="QBR01885.1"/>
    <property type="molecule type" value="Genomic_DNA"/>
</dbReference>
<evidence type="ECO:0000256" key="2">
    <source>
        <dbReference type="SAM" id="SignalP"/>
    </source>
</evidence>
<dbReference type="KEGG" id="ppai:E1956_32615"/>
<organism evidence="3 4">
    <name type="scientific">Paraburkholderia pallida</name>
    <dbReference type="NCBI Taxonomy" id="2547399"/>
    <lineage>
        <taxon>Bacteria</taxon>
        <taxon>Pseudomonadati</taxon>
        <taxon>Pseudomonadota</taxon>
        <taxon>Betaproteobacteria</taxon>
        <taxon>Burkholderiales</taxon>
        <taxon>Burkholderiaceae</taxon>
        <taxon>Paraburkholderia</taxon>
    </lineage>
</organism>
<keyword evidence="4" id="KW-1185">Reference proteome</keyword>
<dbReference type="OrthoDB" id="9035454at2"/>
<name>A0A4P7D541_9BURK</name>
<feature type="chain" id="PRO_5020343332" evidence="2">
    <location>
        <begin position="22"/>
        <end position="117"/>
    </location>
</feature>
<protein>
    <submittedName>
        <fullName evidence="3">DUF4148 domain-containing protein</fullName>
    </submittedName>
</protein>
<reference evidence="3 4" key="1">
    <citation type="submission" date="2019-03" db="EMBL/GenBank/DDBJ databases">
        <title>Paraburkholderia sp. 7MH5, isolated from subtropical forest soil.</title>
        <authorList>
            <person name="Gao Z.-H."/>
            <person name="Qiu L.-H."/>
        </authorList>
    </citation>
    <scope>NUCLEOTIDE SEQUENCE [LARGE SCALE GENOMIC DNA]</scope>
    <source>
        <strain evidence="3 4">7MH5</strain>
    </source>
</reference>
<dbReference type="Proteomes" id="UP000295727">
    <property type="component" value="Chromosome 3"/>
</dbReference>
<feature type="signal peptide" evidence="2">
    <location>
        <begin position="1"/>
        <end position="21"/>
    </location>
</feature>
<evidence type="ECO:0000313" key="4">
    <source>
        <dbReference type="Proteomes" id="UP000295727"/>
    </source>
</evidence>
<accession>A0A4P7D541</accession>
<sequence>MNLVRTLIAAAVVAVPAISFAQTDHALTRAEVRAQLVQLEQSGYRPASDNTQYPANLQVALAHLDAGQGNANAAYGGVTSGSSAAGGHAAPMHEARTPQGSGAQADVVGLEPIYAHS</sequence>
<feature type="compositionally biased region" description="Low complexity" evidence="1">
    <location>
        <begin position="72"/>
        <end position="90"/>
    </location>
</feature>
<proteinExistence type="predicted"/>
<evidence type="ECO:0000313" key="3">
    <source>
        <dbReference type="EMBL" id="QBR01885.1"/>
    </source>
</evidence>
<feature type="region of interest" description="Disordered" evidence="1">
    <location>
        <begin position="72"/>
        <end position="104"/>
    </location>
</feature>
<gene>
    <name evidence="3" type="ORF">E1956_32615</name>
</gene>
<dbReference type="Pfam" id="PF13663">
    <property type="entry name" value="DUF4148"/>
    <property type="match status" value="1"/>
</dbReference>